<sequence length="176" mass="18888">MTAGQACRPEGKLLEAVANGDQTGTGTLPRSFGHARISFTQGDDGRTRAGTLFQEGCLKLRLPRVEPDDTELVIMNTAGGMTGGDVTTTEVTVEEGARVTVTAPGSERIYRALSGNAVMNQRLRVDRGGRLDWLPQETILYDRGRLARRTEVDLQEGAVATIVESILLGRAAMGET</sequence>
<dbReference type="PANTHER" id="PTHR33643">
    <property type="entry name" value="UREASE ACCESSORY PROTEIN D"/>
    <property type="match status" value="1"/>
</dbReference>
<evidence type="ECO:0000313" key="4">
    <source>
        <dbReference type="Proteomes" id="UP000192455"/>
    </source>
</evidence>
<protein>
    <submittedName>
        <fullName evidence="3">Urease accessory protein</fullName>
    </submittedName>
</protein>
<dbReference type="Proteomes" id="UP000192455">
    <property type="component" value="Unassembled WGS sequence"/>
</dbReference>
<comment type="similarity">
    <text evidence="1">Belongs to the UreD family.</text>
</comment>
<organism evidence="3 4">
    <name type="scientific">Pontibaca methylaminivorans</name>
    <dbReference type="NCBI Taxonomy" id="515897"/>
    <lineage>
        <taxon>Bacteria</taxon>
        <taxon>Pseudomonadati</taxon>
        <taxon>Pseudomonadota</taxon>
        <taxon>Alphaproteobacteria</taxon>
        <taxon>Rhodobacterales</taxon>
        <taxon>Roseobacteraceae</taxon>
        <taxon>Pontibaca</taxon>
    </lineage>
</organism>
<dbReference type="AlphaFoldDB" id="A0A1R3X6G6"/>
<keyword evidence="2" id="KW-0143">Chaperone</keyword>
<dbReference type="EMBL" id="FTPS01000002">
    <property type="protein sequence ID" value="SIT86515.1"/>
    <property type="molecule type" value="Genomic_DNA"/>
</dbReference>
<dbReference type="STRING" id="515897.SAMN05421849_2299"/>
<keyword evidence="4" id="KW-1185">Reference proteome</keyword>
<dbReference type="GO" id="GO:0016151">
    <property type="term" value="F:nickel cation binding"/>
    <property type="evidence" value="ECO:0007669"/>
    <property type="project" value="InterPro"/>
</dbReference>
<reference evidence="3 4" key="1">
    <citation type="submission" date="2017-01" db="EMBL/GenBank/DDBJ databases">
        <authorList>
            <person name="Mah S.A."/>
            <person name="Swanson W.J."/>
            <person name="Moy G.W."/>
            <person name="Vacquier V.D."/>
        </authorList>
    </citation>
    <scope>NUCLEOTIDE SEQUENCE [LARGE SCALE GENOMIC DNA]</scope>
    <source>
        <strain evidence="3 4">DSM 21219</strain>
    </source>
</reference>
<name>A0A1R3X6G6_9RHOB</name>
<evidence type="ECO:0000256" key="2">
    <source>
        <dbReference type="ARBA" id="ARBA00023186"/>
    </source>
</evidence>
<proteinExistence type="inferred from homology"/>
<evidence type="ECO:0000256" key="1">
    <source>
        <dbReference type="ARBA" id="ARBA00007177"/>
    </source>
</evidence>
<accession>A0A1R3X6G6</accession>
<feature type="non-terminal residue" evidence="3">
    <location>
        <position position="176"/>
    </location>
</feature>
<dbReference type="InterPro" id="IPR002669">
    <property type="entry name" value="UreD"/>
</dbReference>
<gene>
    <name evidence="3" type="ORF">SAMN05421849_2299</name>
</gene>
<dbReference type="PANTHER" id="PTHR33643:SF1">
    <property type="entry name" value="UREASE ACCESSORY PROTEIN D"/>
    <property type="match status" value="1"/>
</dbReference>
<evidence type="ECO:0000313" key="3">
    <source>
        <dbReference type="EMBL" id="SIT86515.1"/>
    </source>
</evidence>
<dbReference type="Pfam" id="PF01774">
    <property type="entry name" value="UreD"/>
    <property type="match status" value="1"/>
</dbReference>